<evidence type="ECO:0000256" key="1">
    <source>
        <dbReference type="ARBA" id="ARBA00004782"/>
    </source>
</evidence>
<feature type="binding site" evidence="11">
    <location>
        <position position="291"/>
    </location>
    <ligand>
        <name>substrate</name>
    </ligand>
</feature>
<evidence type="ECO:0000256" key="5">
    <source>
        <dbReference type="ARBA" id="ARBA00022801"/>
    </source>
</evidence>
<dbReference type="EC" id="3.7.1.2" evidence="3 13"/>
<feature type="binding site" evidence="11">
    <location>
        <position position="295"/>
    </location>
    <ligand>
        <name>substrate</name>
    </ligand>
</feature>
<dbReference type="GO" id="GO:0004334">
    <property type="term" value="F:fumarylacetoacetase activity"/>
    <property type="evidence" value="ECO:0007669"/>
    <property type="project" value="UniProtKB-UniRule"/>
</dbReference>
<sequence>MLRPLINPLSCLHKNRPRFSFALHVHIKTRALSTKMTPPNSWLPIPQDSDFSLANIPFGIIISKNSQNVKRPAIPIGDHVLDLKAFTEGNGFSALASFPSGQFSVFSQSTLNAFAALGQETHNLVREYIQEVFSETTSHPEILRDNPALQKEALLPKHETKPQMPMQIGDYTDFYAGYNHAFNAGALFRGPANALQPNYLHIPVGYHGRASSIVVSGTSIIRPSGQILLDPTATPKAPIFSPCRRLDFELELGCFLCTSNSMGTSLPINSSAEKAVFGYVLLNDWSARDIQAWEYVPLGPFNGKNFGSTISPWIILPSALEPFRASKLENTTELLPYLQESREDTVYDISLSVDLTTPEQDTTTISTVSSSNLIWSFPQMIAHHSAGGCPMNVGDFLGSGTISGKSDKELGSLLEMTEGGKKEIMLAGMDVRKFLKDGDTITLRGKCGEGVGFGECTGKIFGAVQS</sequence>
<keyword evidence="17" id="KW-1185">Reference proteome</keyword>
<feature type="binding site" evidence="11">
    <location>
        <position position="189"/>
    </location>
    <ligand>
        <name>substrate</name>
    </ligand>
</feature>
<accession>A0A9N9L5H3</accession>
<dbReference type="OrthoDB" id="9971669at2759"/>
<evidence type="ECO:0000256" key="13">
    <source>
        <dbReference type="RuleBase" id="RU366008"/>
    </source>
</evidence>
<feature type="binding site" evidence="12">
    <location>
        <position position="249"/>
    </location>
    <ligand>
        <name>Ca(2+)</name>
        <dbReference type="ChEBI" id="CHEBI:29108"/>
    </ligand>
</feature>
<gene>
    <name evidence="16" type="ORF">HYFRA_00001352</name>
</gene>
<dbReference type="Gene3D" id="3.90.850.10">
    <property type="entry name" value="Fumarylacetoacetase-like, C-terminal domain"/>
    <property type="match status" value="1"/>
</dbReference>
<feature type="binding site" evidence="12">
    <location>
        <position position="173"/>
    </location>
    <ligand>
        <name>Ca(2+)</name>
        <dbReference type="ChEBI" id="CHEBI:29108"/>
    </ligand>
</feature>
<dbReference type="InterPro" id="IPR036663">
    <property type="entry name" value="Fumarylacetoacetase_C_sf"/>
</dbReference>
<comment type="pathway">
    <text evidence="1 13">Amino-acid degradation; L-phenylalanine degradation; acetoacetate and fumarate from L-phenylalanine: step 6/6.</text>
</comment>
<feature type="binding site" evidence="12">
    <location>
        <position position="304"/>
    </location>
    <ligand>
        <name>Mg(2+)</name>
        <dbReference type="ChEBI" id="CHEBI:18420"/>
    </ligand>
</feature>
<dbReference type="AlphaFoldDB" id="A0A9N9L5H3"/>
<dbReference type="InterPro" id="IPR036462">
    <property type="entry name" value="Fumarylacetoacetase_N_sf"/>
</dbReference>
<dbReference type="FunFam" id="3.90.850.10:FF:000009">
    <property type="entry name" value="Fumarylacetoacetase"/>
    <property type="match status" value="1"/>
</dbReference>
<keyword evidence="4 12" id="KW-0479">Metal-binding</keyword>
<evidence type="ECO:0000256" key="4">
    <source>
        <dbReference type="ARBA" id="ARBA00022723"/>
    </source>
</evidence>
<keyword evidence="9 13" id="KW-0585">Phenylalanine catabolism</keyword>
<dbReference type="GO" id="GO:1902000">
    <property type="term" value="P:homogentisate catabolic process"/>
    <property type="evidence" value="ECO:0007669"/>
    <property type="project" value="TreeGrafter"/>
</dbReference>
<dbReference type="Pfam" id="PF09298">
    <property type="entry name" value="FAA_hydrolase_N"/>
    <property type="match status" value="1"/>
</dbReference>
<evidence type="ECO:0000259" key="15">
    <source>
        <dbReference type="Pfam" id="PF09298"/>
    </source>
</evidence>
<evidence type="ECO:0000256" key="7">
    <source>
        <dbReference type="ARBA" id="ARBA00022842"/>
    </source>
</evidence>
<dbReference type="GO" id="GO:0046872">
    <property type="term" value="F:metal ion binding"/>
    <property type="evidence" value="ECO:0007669"/>
    <property type="project" value="UniProtKB-UniRule"/>
</dbReference>
<evidence type="ECO:0000256" key="6">
    <source>
        <dbReference type="ARBA" id="ARBA00022837"/>
    </source>
</evidence>
<dbReference type="SUPFAM" id="SSF56529">
    <property type="entry name" value="FAH"/>
    <property type="match status" value="1"/>
</dbReference>
<evidence type="ECO:0000256" key="10">
    <source>
        <dbReference type="PIRSR" id="PIRSR605959-1"/>
    </source>
</evidence>
<dbReference type="GO" id="GO:0006559">
    <property type="term" value="P:L-phenylalanine catabolic process"/>
    <property type="evidence" value="ECO:0007669"/>
    <property type="project" value="UniProtKB-UniRule"/>
</dbReference>
<protein>
    <recommendedName>
        <fullName evidence="3 13">Fumarylacetoacetase</fullName>
        <ecNumber evidence="3 13">3.7.1.2</ecNumber>
    </recommendedName>
    <alternativeName>
        <fullName evidence="13">Fumarylacetoacetate hydrolase</fullName>
    </alternativeName>
</protein>
<dbReference type="SUPFAM" id="SSF63433">
    <property type="entry name" value="Fumarylacetoacetate hydrolase, FAH, N-terminal domain"/>
    <property type="match status" value="1"/>
</dbReference>
<organism evidence="16 17">
    <name type="scientific">Hymenoscyphus fraxineus</name>
    <dbReference type="NCBI Taxonomy" id="746836"/>
    <lineage>
        <taxon>Eukaryota</taxon>
        <taxon>Fungi</taxon>
        <taxon>Dikarya</taxon>
        <taxon>Ascomycota</taxon>
        <taxon>Pezizomycotina</taxon>
        <taxon>Leotiomycetes</taxon>
        <taxon>Helotiales</taxon>
        <taxon>Helotiaceae</taxon>
        <taxon>Hymenoscyphus</taxon>
    </lineage>
</organism>
<feature type="binding site" evidence="12">
    <location>
        <position position="308"/>
    </location>
    <ligand>
        <name>Mg(2+)</name>
        <dbReference type="ChEBI" id="CHEBI:18420"/>
    </ligand>
</feature>
<evidence type="ECO:0000256" key="12">
    <source>
        <dbReference type="PIRSR" id="PIRSR605959-3"/>
    </source>
</evidence>
<comment type="caution">
    <text evidence="16">The sequence shown here is derived from an EMBL/GenBank/DDBJ whole genome shotgun (WGS) entry which is preliminary data.</text>
</comment>
<dbReference type="InterPro" id="IPR011234">
    <property type="entry name" value="Fumarylacetoacetase-like_C"/>
</dbReference>
<keyword evidence="7 12" id="KW-0460">Magnesium</keyword>
<evidence type="ECO:0000256" key="3">
    <source>
        <dbReference type="ARBA" id="ARBA00012094"/>
    </source>
</evidence>
<dbReference type="Pfam" id="PF01557">
    <property type="entry name" value="FAA_hydrolase"/>
    <property type="match status" value="1"/>
</dbReference>
<dbReference type="EMBL" id="CAJVRL010000092">
    <property type="protein sequence ID" value="CAG8959454.1"/>
    <property type="molecule type" value="Genomic_DNA"/>
</dbReference>
<feature type="binding site" evidence="12">
    <location>
        <position position="284"/>
    </location>
    <ligand>
        <name>Mg(2+)</name>
        <dbReference type="ChEBI" id="CHEBI:18420"/>
    </ligand>
</feature>
<evidence type="ECO:0000256" key="2">
    <source>
        <dbReference type="ARBA" id="ARBA00010211"/>
    </source>
</evidence>
<feature type="binding site" evidence="11">
    <location>
        <position position="175"/>
    </location>
    <ligand>
        <name>substrate</name>
    </ligand>
</feature>
<comment type="similarity">
    <text evidence="2 13">Belongs to the FAH family.</text>
</comment>
<comment type="catalytic activity">
    <reaction evidence="13">
        <text>4-fumarylacetoacetate + H2O = acetoacetate + fumarate + H(+)</text>
        <dbReference type="Rhea" id="RHEA:10244"/>
        <dbReference type="ChEBI" id="CHEBI:13705"/>
        <dbReference type="ChEBI" id="CHEBI:15377"/>
        <dbReference type="ChEBI" id="CHEBI:15378"/>
        <dbReference type="ChEBI" id="CHEBI:18034"/>
        <dbReference type="ChEBI" id="CHEBI:29806"/>
        <dbReference type="EC" id="3.7.1.2"/>
    </reaction>
</comment>
<feature type="binding site" evidence="12">
    <location>
        <position position="284"/>
    </location>
    <ligand>
        <name>Ca(2+)</name>
        <dbReference type="ChEBI" id="CHEBI:29108"/>
    </ligand>
</feature>
<feature type="domain" description="Fumarylacetoacetase N-terminal" evidence="15">
    <location>
        <begin position="54"/>
        <end position="165"/>
    </location>
</feature>
<evidence type="ECO:0000259" key="14">
    <source>
        <dbReference type="Pfam" id="PF01557"/>
    </source>
</evidence>
<reference evidence="16" key="1">
    <citation type="submission" date="2021-07" db="EMBL/GenBank/DDBJ databases">
        <authorList>
            <person name="Durling M."/>
        </authorList>
    </citation>
    <scope>NUCLEOTIDE SEQUENCE</scope>
</reference>
<feature type="active site" description="Proton acceptor" evidence="10">
    <location>
        <position position="180"/>
    </location>
</feature>
<dbReference type="PANTHER" id="PTHR43069">
    <property type="entry name" value="FUMARYLACETOACETASE"/>
    <property type="match status" value="1"/>
</dbReference>
<dbReference type="GO" id="GO:0006572">
    <property type="term" value="P:L-tyrosine catabolic process"/>
    <property type="evidence" value="ECO:0007669"/>
    <property type="project" value="UniProtKB-UniRule"/>
</dbReference>
<dbReference type="PANTHER" id="PTHR43069:SF2">
    <property type="entry name" value="FUMARYLACETOACETASE"/>
    <property type="match status" value="1"/>
</dbReference>
<feature type="domain" description="Fumarylacetoacetase-like C-terminal" evidence="14">
    <location>
        <begin position="175"/>
        <end position="455"/>
    </location>
</feature>
<dbReference type="Gene3D" id="2.30.30.230">
    <property type="entry name" value="Fumarylacetoacetase, N-terminal domain"/>
    <property type="match status" value="1"/>
</dbReference>
<dbReference type="Proteomes" id="UP000696280">
    <property type="component" value="Unassembled WGS sequence"/>
</dbReference>
<feature type="binding site" evidence="12">
    <location>
        <position position="251"/>
    </location>
    <ligand>
        <name>Ca(2+)</name>
        <dbReference type="ChEBI" id="CHEBI:29108"/>
    </ligand>
</feature>
<keyword evidence="6 12" id="KW-0106">Calcium</keyword>
<name>A0A9N9L5H3_9HELO</name>
<keyword evidence="8 13" id="KW-0828">Tyrosine catabolism</keyword>
<evidence type="ECO:0000256" key="11">
    <source>
        <dbReference type="PIRSR" id="PIRSR605959-2"/>
    </source>
</evidence>
<comment type="cofactor">
    <cofactor evidence="13">
        <name>Mg(2+)</name>
        <dbReference type="ChEBI" id="CHEBI:18420"/>
    </cofactor>
    <cofactor evidence="13">
        <name>Ca(2+)</name>
        <dbReference type="ChEBI" id="CHEBI:29108"/>
    </cofactor>
</comment>
<evidence type="ECO:0000256" key="8">
    <source>
        <dbReference type="ARBA" id="ARBA00022878"/>
    </source>
</evidence>
<feature type="binding site" evidence="11">
    <location>
        <position position="401"/>
    </location>
    <ligand>
        <name>substrate</name>
    </ligand>
</feature>
<dbReference type="InterPro" id="IPR015377">
    <property type="entry name" value="Fumarylacetoacetase_N"/>
</dbReference>
<evidence type="ECO:0000313" key="16">
    <source>
        <dbReference type="EMBL" id="CAG8959454.1"/>
    </source>
</evidence>
<keyword evidence="5 13" id="KW-0378">Hydrolase</keyword>
<evidence type="ECO:0000256" key="9">
    <source>
        <dbReference type="ARBA" id="ARBA00023232"/>
    </source>
</evidence>
<dbReference type="InterPro" id="IPR005959">
    <property type="entry name" value="Fumarylacetoacetase"/>
</dbReference>
<dbReference type="NCBIfam" id="TIGR01266">
    <property type="entry name" value="fum_ac_acetase"/>
    <property type="match status" value="1"/>
</dbReference>
<proteinExistence type="inferred from homology"/>
<evidence type="ECO:0000313" key="17">
    <source>
        <dbReference type="Proteomes" id="UP000696280"/>
    </source>
</evidence>